<comment type="caution">
    <text evidence="1">The sequence shown here is derived from an EMBL/GenBank/DDBJ whole genome shotgun (WGS) entry which is preliminary data.</text>
</comment>
<sequence>MNYLTCLMPLVLATILELRPSAHQSSSKLEAVASPFNYWPLGETTDRSDTPLASIFTDSPVHHIDYTSWKSLCSSRYWVLVFGIAKHNLSLRWLLTFCTRYSEDVL</sequence>
<gene>
    <name evidence="1" type="ORF">CPB83DRAFT_863691</name>
</gene>
<evidence type="ECO:0000313" key="2">
    <source>
        <dbReference type="Proteomes" id="UP000807306"/>
    </source>
</evidence>
<dbReference type="AlphaFoldDB" id="A0A9P6JJL0"/>
<dbReference type="Proteomes" id="UP000807306">
    <property type="component" value="Unassembled WGS sequence"/>
</dbReference>
<protein>
    <submittedName>
        <fullName evidence="1">Uncharacterized protein</fullName>
    </submittedName>
</protein>
<organism evidence="1 2">
    <name type="scientific">Crepidotus variabilis</name>
    <dbReference type="NCBI Taxonomy" id="179855"/>
    <lineage>
        <taxon>Eukaryota</taxon>
        <taxon>Fungi</taxon>
        <taxon>Dikarya</taxon>
        <taxon>Basidiomycota</taxon>
        <taxon>Agaricomycotina</taxon>
        <taxon>Agaricomycetes</taxon>
        <taxon>Agaricomycetidae</taxon>
        <taxon>Agaricales</taxon>
        <taxon>Agaricineae</taxon>
        <taxon>Crepidotaceae</taxon>
        <taxon>Crepidotus</taxon>
    </lineage>
</organism>
<accession>A0A9P6JJL0</accession>
<reference evidence="1" key="1">
    <citation type="submission" date="2020-11" db="EMBL/GenBank/DDBJ databases">
        <authorList>
            <consortium name="DOE Joint Genome Institute"/>
            <person name="Ahrendt S."/>
            <person name="Riley R."/>
            <person name="Andreopoulos W."/>
            <person name="Labutti K."/>
            <person name="Pangilinan J."/>
            <person name="Ruiz-Duenas F.J."/>
            <person name="Barrasa J.M."/>
            <person name="Sanchez-Garcia M."/>
            <person name="Camarero S."/>
            <person name="Miyauchi S."/>
            <person name="Serrano A."/>
            <person name="Linde D."/>
            <person name="Babiker R."/>
            <person name="Drula E."/>
            <person name="Ayuso-Fernandez I."/>
            <person name="Pacheco R."/>
            <person name="Padilla G."/>
            <person name="Ferreira P."/>
            <person name="Barriuso J."/>
            <person name="Kellner H."/>
            <person name="Castanera R."/>
            <person name="Alfaro M."/>
            <person name="Ramirez L."/>
            <person name="Pisabarro A.G."/>
            <person name="Kuo A."/>
            <person name="Tritt A."/>
            <person name="Lipzen A."/>
            <person name="He G."/>
            <person name="Yan M."/>
            <person name="Ng V."/>
            <person name="Cullen D."/>
            <person name="Martin F."/>
            <person name="Rosso M.-N."/>
            <person name="Henrissat B."/>
            <person name="Hibbett D."/>
            <person name="Martinez A.T."/>
            <person name="Grigoriev I.V."/>
        </authorList>
    </citation>
    <scope>NUCLEOTIDE SEQUENCE</scope>
    <source>
        <strain evidence="1">CBS 506.95</strain>
    </source>
</reference>
<keyword evidence="2" id="KW-1185">Reference proteome</keyword>
<name>A0A9P6JJL0_9AGAR</name>
<dbReference type="EMBL" id="MU157929">
    <property type="protein sequence ID" value="KAF9522949.1"/>
    <property type="molecule type" value="Genomic_DNA"/>
</dbReference>
<evidence type="ECO:0000313" key="1">
    <source>
        <dbReference type="EMBL" id="KAF9522949.1"/>
    </source>
</evidence>
<proteinExistence type="predicted"/>